<keyword evidence="5" id="KW-0998">Cell outer membrane</keyword>
<dbReference type="PROSITE" id="PS51257">
    <property type="entry name" value="PROKAR_LIPOPROTEIN"/>
    <property type="match status" value="1"/>
</dbReference>
<dbReference type="Gene3D" id="1.25.40.390">
    <property type="match status" value="1"/>
</dbReference>
<dbReference type="Pfam" id="PF07980">
    <property type="entry name" value="SusD_RagB"/>
    <property type="match status" value="1"/>
</dbReference>
<feature type="domain" description="RagB/SusD" evidence="6">
    <location>
        <begin position="302"/>
        <end position="587"/>
    </location>
</feature>
<keyword evidence="9" id="KW-1185">Reference proteome</keyword>
<protein>
    <submittedName>
        <fullName evidence="8">RagB/SusD family nutrient uptake outer membrane protein</fullName>
    </submittedName>
</protein>
<dbReference type="SUPFAM" id="SSF48452">
    <property type="entry name" value="TPR-like"/>
    <property type="match status" value="1"/>
</dbReference>
<feature type="domain" description="SusD-like N-terminal" evidence="7">
    <location>
        <begin position="101"/>
        <end position="212"/>
    </location>
</feature>
<evidence type="ECO:0000259" key="6">
    <source>
        <dbReference type="Pfam" id="PF07980"/>
    </source>
</evidence>
<evidence type="ECO:0000256" key="3">
    <source>
        <dbReference type="ARBA" id="ARBA00022729"/>
    </source>
</evidence>
<dbReference type="RefSeq" id="WP_321566173.1">
    <property type="nucleotide sequence ID" value="NZ_CP139558.1"/>
</dbReference>
<accession>A0ABZ0TX48</accession>
<evidence type="ECO:0000256" key="2">
    <source>
        <dbReference type="ARBA" id="ARBA00006275"/>
    </source>
</evidence>
<reference evidence="8 9" key="1">
    <citation type="submission" date="2023-11" db="EMBL/GenBank/DDBJ databases">
        <title>Analysis of the Genomes of Mucilaginibacter gossypii cycad 4 and M. sabulilitoris SNA2: microbes with the potential for plant growth promotion.</title>
        <authorList>
            <person name="Hirsch A.M."/>
            <person name="Humm E."/>
            <person name="Rubbi M."/>
            <person name="Del Vecchio G."/>
            <person name="Ha S.M."/>
            <person name="Pellegrini M."/>
            <person name="Gunsalus R.P."/>
        </authorList>
    </citation>
    <scope>NUCLEOTIDE SEQUENCE [LARGE SCALE GENOMIC DNA]</scope>
    <source>
        <strain evidence="8 9">SNA2</strain>
    </source>
</reference>
<sequence length="587" mass="66181">MKNNKLMKIKNIILLLLSLLAFGSCKKYLDVKPLDKLTVEQAFSNESNLQLYTNSFSVAMLPDGPGIYEADVMTDITVPNIVPTLISGKLSPQDAGVWNFTNLRNINYFLEHYNNPAISQAARNNYAGVAKFFRAYFYFNLVKQYGDVPWYNHTLAVDDPGLYKPRDPRAMVMDSVLADINYACNYITNAKDNSSTQITKWVALALKSRICLFEGTYRKYHTETGLSSTANTWLQNSQDAANQLITSGQYKLQTTGAPEKDYRSVFISENPQTSEVILAAVYNNALKRWHNATYWFDSATLGARLGLSKSFVNTYLNIDGTPFTSIPGYDTLQFKDETKNRDLRLQQTIRAGKYARSDGSLAPPDFNVTYSGYHILKFSLDDKYYDTRTENYNSIPIIRYAEVLLNYAEAKAELGTFTAGDWSITVAALRTRAGITNAAMPTTVDPYMQTTFFPDVSNPALMEIRRERGIELAVEGFRYDDLKRWKAGKLLERPYDGLYVPAKDTPLDLNDDGKPDVAFVDKIPATKIAGVVYFLLDNNTSKLSQGTKGNLIWLSNIPKSYPDRDYLNPIAPNEIILNPNLKQNPGW</sequence>
<evidence type="ECO:0000256" key="4">
    <source>
        <dbReference type="ARBA" id="ARBA00023136"/>
    </source>
</evidence>
<dbReference type="Proteomes" id="UP001324380">
    <property type="component" value="Chromosome"/>
</dbReference>
<evidence type="ECO:0000259" key="7">
    <source>
        <dbReference type="Pfam" id="PF14322"/>
    </source>
</evidence>
<evidence type="ECO:0000313" key="9">
    <source>
        <dbReference type="Proteomes" id="UP001324380"/>
    </source>
</evidence>
<dbReference type="InterPro" id="IPR012944">
    <property type="entry name" value="SusD_RagB_dom"/>
</dbReference>
<comment type="subcellular location">
    <subcellularLocation>
        <location evidence="1">Cell outer membrane</location>
    </subcellularLocation>
</comment>
<comment type="similarity">
    <text evidence="2">Belongs to the SusD family.</text>
</comment>
<evidence type="ECO:0000256" key="1">
    <source>
        <dbReference type="ARBA" id="ARBA00004442"/>
    </source>
</evidence>
<proteinExistence type="inferred from homology"/>
<keyword evidence="3" id="KW-0732">Signal</keyword>
<organism evidence="8 9">
    <name type="scientific">Mucilaginibacter sabulilitoris</name>
    <dbReference type="NCBI Taxonomy" id="1173583"/>
    <lineage>
        <taxon>Bacteria</taxon>
        <taxon>Pseudomonadati</taxon>
        <taxon>Bacteroidota</taxon>
        <taxon>Sphingobacteriia</taxon>
        <taxon>Sphingobacteriales</taxon>
        <taxon>Sphingobacteriaceae</taxon>
        <taxon>Mucilaginibacter</taxon>
    </lineage>
</organism>
<keyword evidence="4" id="KW-0472">Membrane</keyword>
<evidence type="ECO:0000256" key="5">
    <source>
        <dbReference type="ARBA" id="ARBA00023237"/>
    </source>
</evidence>
<name>A0ABZ0TX48_9SPHI</name>
<dbReference type="InterPro" id="IPR011990">
    <property type="entry name" value="TPR-like_helical_dom_sf"/>
</dbReference>
<dbReference type="InterPro" id="IPR033985">
    <property type="entry name" value="SusD-like_N"/>
</dbReference>
<dbReference type="Pfam" id="PF14322">
    <property type="entry name" value="SusD-like_3"/>
    <property type="match status" value="1"/>
</dbReference>
<evidence type="ECO:0000313" key="8">
    <source>
        <dbReference type="EMBL" id="WPU97087.1"/>
    </source>
</evidence>
<gene>
    <name evidence="8" type="ORF">SNE25_16310</name>
</gene>
<dbReference type="EMBL" id="CP139558">
    <property type="protein sequence ID" value="WPU97087.1"/>
    <property type="molecule type" value="Genomic_DNA"/>
</dbReference>